<comment type="caution">
    <text evidence="2">The sequence shown here is derived from an EMBL/GenBank/DDBJ whole genome shotgun (WGS) entry which is preliminary data.</text>
</comment>
<feature type="transmembrane region" description="Helical" evidence="1">
    <location>
        <begin position="159"/>
        <end position="175"/>
    </location>
</feature>
<feature type="transmembrane region" description="Helical" evidence="1">
    <location>
        <begin position="86"/>
        <end position="112"/>
    </location>
</feature>
<gene>
    <name evidence="2" type="ORF">C4532_02255</name>
</gene>
<reference evidence="2 3" key="1">
    <citation type="journal article" date="2017" name="ISME J.">
        <title>Energy and carbon metabolisms in a deep terrestrial subsurface fluid microbial community.</title>
        <authorList>
            <person name="Momper L."/>
            <person name="Jungbluth S.P."/>
            <person name="Lee M.D."/>
            <person name="Amend J.P."/>
        </authorList>
    </citation>
    <scope>NUCLEOTIDE SEQUENCE [LARGE SCALE GENOMIC DNA]</scope>
    <source>
        <strain evidence="2">SURF_17</strain>
    </source>
</reference>
<accession>A0A419F7X3</accession>
<organism evidence="2 3">
    <name type="scientific">Candidatus Abyssobacteria bacterium SURF_17</name>
    <dbReference type="NCBI Taxonomy" id="2093361"/>
    <lineage>
        <taxon>Bacteria</taxon>
        <taxon>Pseudomonadati</taxon>
        <taxon>Candidatus Hydrogenedentota</taxon>
        <taxon>Candidatus Abyssobacteria</taxon>
    </lineage>
</organism>
<feature type="transmembrane region" description="Helical" evidence="1">
    <location>
        <begin position="55"/>
        <end position="74"/>
    </location>
</feature>
<sequence length="220" mass="24425">MRILEKTLRSLDAHEKTIFWVFVVYVLILPPGPWLHEKYGGIDAEGFPRQWDVAIFFGILVLGIVVGTIVWHALQKEKLRAIKNVVVGLQGFVLFTKLTLIVLGGIMTGFGVLSSELEEHTWNFFPKGALTAVAWFIILLIPLGVFVGGCWVGFKNSRLVFLWCIVGTTICYYDLVQKMLPLDFEGGIHLVIIVGASILGGYLGDRCSQRAPVEPVPSNP</sequence>
<keyword evidence="1" id="KW-0472">Membrane</keyword>
<evidence type="ECO:0000313" key="2">
    <source>
        <dbReference type="EMBL" id="RJP74513.1"/>
    </source>
</evidence>
<protein>
    <submittedName>
        <fullName evidence="2">Uncharacterized protein</fullName>
    </submittedName>
</protein>
<evidence type="ECO:0000256" key="1">
    <source>
        <dbReference type="SAM" id="Phobius"/>
    </source>
</evidence>
<feature type="transmembrane region" description="Helical" evidence="1">
    <location>
        <begin position="132"/>
        <end position="152"/>
    </location>
</feature>
<dbReference type="AlphaFoldDB" id="A0A419F7X3"/>
<dbReference type="Proteomes" id="UP000285961">
    <property type="component" value="Unassembled WGS sequence"/>
</dbReference>
<proteinExistence type="predicted"/>
<feature type="transmembrane region" description="Helical" evidence="1">
    <location>
        <begin position="18"/>
        <end position="35"/>
    </location>
</feature>
<keyword evidence="1" id="KW-1133">Transmembrane helix</keyword>
<name>A0A419F7X3_9BACT</name>
<dbReference type="EMBL" id="QZKI01000014">
    <property type="protein sequence ID" value="RJP74513.1"/>
    <property type="molecule type" value="Genomic_DNA"/>
</dbReference>
<evidence type="ECO:0000313" key="3">
    <source>
        <dbReference type="Proteomes" id="UP000285961"/>
    </source>
</evidence>
<keyword evidence="1" id="KW-0812">Transmembrane</keyword>
<feature type="transmembrane region" description="Helical" evidence="1">
    <location>
        <begin position="187"/>
        <end position="204"/>
    </location>
</feature>